<evidence type="ECO:0000313" key="3">
    <source>
        <dbReference type="EMBL" id="SGZ10319.1"/>
    </source>
</evidence>
<organism evidence="1 4">
    <name type="scientific">Microbotryum silenes-dioicae</name>
    <dbReference type="NCBI Taxonomy" id="796604"/>
    <lineage>
        <taxon>Eukaryota</taxon>
        <taxon>Fungi</taxon>
        <taxon>Dikarya</taxon>
        <taxon>Basidiomycota</taxon>
        <taxon>Pucciniomycotina</taxon>
        <taxon>Microbotryomycetes</taxon>
        <taxon>Microbotryales</taxon>
        <taxon>Microbotryaceae</taxon>
        <taxon>Microbotryum</taxon>
    </lineage>
</organism>
<dbReference type="EMBL" id="FQNC01000012">
    <property type="protein sequence ID" value="SGY13311.1"/>
    <property type="molecule type" value="Genomic_DNA"/>
</dbReference>
<evidence type="ECO:0000313" key="2">
    <source>
        <dbReference type="EMBL" id="SGY27538.1"/>
    </source>
</evidence>
<dbReference type="EMBL" id="FQNC01000071">
    <property type="protein sequence ID" value="SGZ10319.1"/>
    <property type="molecule type" value="Genomic_DNA"/>
</dbReference>
<dbReference type="AlphaFoldDB" id="A0A2X0LU02"/>
<evidence type="ECO:0000313" key="1">
    <source>
        <dbReference type="EMBL" id="SGY13311.1"/>
    </source>
</evidence>
<accession>A0A2X0LU02</accession>
<dbReference type="Proteomes" id="UP000249464">
    <property type="component" value="Unassembled WGS sequence"/>
</dbReference>
<gene>
    <name evidence="1" type="primary">BQ5605_C010g05829</name>
    <name evidence="3" type="synonym">BQ5605_C108g13199</name>
    <name evidence="2" type="synonym">BQ5605_C124g13322</name>
    <name evidence="1" type="ORF">BQ5605_C010G05829</name>
    <name evidence="3" type="ORF">BQ5605_C108G13199</name>
    <name evidence="2" type="ORF">BQ5605_C124G13322</name>
</gene>
<keyword evidence="4" id="KW-1185">Reference proteome</keyword>
<evidence type="ECO:0000313" key="4">
    <source>
        <dbReference type="Proteomes" id="UP000249464"/>
    </source>
</evidence>
<name>A0A2X0LU02_9BASI</name>
<dbReference type="EMBL" id="FQNC01000024">
    <property type="protein sequence ID" value="SGY27538.1"/>
    <property type="molecule type" value="Genomic_DNA"/>
</dbReference>
<protein>
    <submittedName>
        <fullName evidence="1">BQ5605_C010g05829 protein</fullName>
    </submittedName>
    <submittedName>
        <fullName evidence="3">BQ5605_C108g13199 protein</fullName>
    </submittedName>
    <submittedName>
        <fullName evidence="2">BQ5605_C124g13322 protein</fullName>
    </submittedName>
</protein>
<reference evidence="1 4" key="1">
    <citation type="submission" date="2016-11" db="EMBL/GenBank/DDBJ databases">
        <authorList>
            <person name="Jaros S."/>
            <person name="Januszkiewicz K."/>
            <person name="Wedrychowicz H."/>
        </authorList>
    </citation>
    <scope>NUCLEOTIDE SEQUENCE [LARGE SCALE GENOMIC DNA]</scope>
</reference>
<sequence>MVRSFALVKIYGMAREGRSLVSGQYPRVKARLVSLYWIAFLSAPTAQQPALEI</sequence>
<proteinExistence type="predicted"/>